<organism evidence="4 5">
    <name type="scientific">Vibrio campbellii</name>
    <dbReference type="NCBI Taxonomy" id="680"/>
    <lineage>
        <taxon>Bacteria</taxon>
        <taxon>Pseudomonadati</taxon>
        <taxon>Pseudomonadota</taxon>
        <taxon>Gammaproteobacteria</taxon>
        <taxon>Vibrionales</taxon>
        <taxon>Vibrionaceae</taxon>
        <taxon>Vibrio</taxon>
    </lineage>
</organism>
<accession>A0AAE9MZU7</accession>
<feature type="domain" description="DUF3857" evidence="3">
    <location>
        <begin position="85"/>
        <end position="205"/>
    </location>
</feature>
<dbReference type="SUPFAM" id="SSF54001">
    <property type="entry name" value="Cysteine proteinases"/>
    <property type="match status" value="1"/>
</dbReference>
<dbReference type="Pfam" id="PF12969">
    <property type="entry name" value="DUF3857"/>
    <property type="match status" value="1"/>
</dbReference>
<name>A0AAE9MZU7_9VIBR</name>
<proteinExistence type="predicted"/>
<reference evidence="4" key="1">
    <citation type="submission" date="2020-03" db="EMBL/GenBank/DDBJ databases">
        <title>Five strains of Vibrio campbellii isolated from Mariana Trench.</title>
        <authorList>
            <person name="Liang J."/>
            <person name="Zhang X.-H."/>
        </authorList>
    </citation>
    <scope>NUCLEOTIDE SEQUENCE</scope>
    <source>
        <strain evidence="4">LJC014</strain>
    </source>
</reference>
<dbReference type="Gene3D" id="2.60.40.3140">
    <property type="match status" value="1"/>
</dbReference>
<dbReference type="InterPro" id="IPR002931">
    <property type="entry name" value="Transglutaminase-like"/>
</dbReference>
<gene>
    <name evidence="4" type="ORF">HB761_14970</name>
</gene>
<keyword evidence="1" id="KW-0732">Signal</keyword>
<dbReference type="InterPro" id="IPR024618">
    <property type="entry name" value="DUF3857"/>
</dbReference>
<dbReference type="AlphaFoldDB" id="A0AAE9MZU7"/>
<feature type="chain" id="PRO_5042052243" evidence="1">
    <location>
        <begin position="23"/>
        <end position="633"/>
    </location>
</feature>
<evidence type="ECO:0000313" key="4">
    <source>
        <dbReference type="EMBL" id="UTZ27915.1"/>
    </source>
</evidence>
<dbReference type="RefSeq" id="WP_255935729.1">
    <property type="nucleotide sequence ID" value="NZ_CP050467.1"/>
</dbReference>
<feature type="domain" description="Transglutaminase-like" evidence="2">
    <location>
        <begin position="275"/>
        <end position="360"/>
    </location>
</feature>
<protein>
    <submittedName>
        <fullName evidence="4">DUF3857 and transglutaminase domain-containing protein</fullName>
    </submittedName>
</protein>
<evidence type="ECO:0000259" key="2">
    <source>
        <dbReference type="Pfam" id="PF01841"/>
    </source>
</evidence>
<evidence type="ECO:0000313" key="5">
    <source>
        <dbReference type="Proteomes" id="UP001058687"/>
    </source>
</evidence>
<dbReference type="EMBL" id="CP050467">
    <property type="protein sequence ID" value="UTZ27915.1"/>
    <property type="molecule type" value="Genomic_DNA"/>
</dbReference>
<dbReference type="Gene3D" id="3.10.620.30">
    <property type="match status" value="1"/>
</dbReference>
<evidence type="ECO:0000259" key="3">
    <source>
        <dbReference type="Pfam" id="PF12969"/>
    </source>
</evidence>
<feature type="signal peptide" evidence="1">
    <location>
        <begin position="1"/>
        <end position="22"/>
    </location>
</feature>
<dbReference type="Proteomes" id="UP001058687">
    <property type="component" value="Chromosome 1"/>
</dbReference>
<dbReference type="Pfam" id="PF01841">
    <property type="entry name" value="Transglut_core"/>
    <property type="match status" value="1"/>
</dbReference>
<sequence>MKINRLCALIVATLSVSNSALGNDKSEIEWRLSQGGLKESLSLISQDKSYSEMVQLLLSSNFDVKKDSVKESYTIVNYFPRFVDIESYGTMGLYFDPNYQKVIIKAAASVSPDGKVKQINPSHVQVLNTGGYNTFSSHKEVSLAIPGLEEGSIAVLKYDIVSQRGLMEPDWAEELFTQQNYPIERYELNVEWSSDSPIHWQENSREVECSQSTGQLHCSGQGIPSYIGDYQVLWRDGVDSIAIGSLGTWQSVSDKANFTMRKAFDDTTGLDALYLQLTKGATSTSEKIERILSFVSRDIRYVSRSEYGHAMTPHDIAETIENRFGDCKDKSVLLIGLLEKIGLSPELVLVSTKRTDPSRVLVPSMNAFNHVVVCFDHGGEHYCVDPTDTQTNWKYTSSWIQNKVALPLSKGASLGTIQKSPYRWKMTAETEILFDELGGQKEVQERTYTGEFAAVLRSNLYELSEKERLEKLTDQYADVVSSIGKPEFEIENLDSMTSKAVIRSKSVIDPFLVVGEGLNYEEVDAWIENELDELKMSNEIYPALFQGVDIVSKFHYDTNGLWKITHVPATLELRHPLGVLKRQVKLISPTELSVTTELQVKSRWVKADERKRFNKMLDVFAEQSLIKFYGKAL</sequence>
<evidence type="ECO:0000256" key="1">
    <source>
        <dbReference type="SAM" id="SignalP"/>
    </source>
</evidence>
<dbReference type="InterPro" id="IPR038765">
    <property type="entry name" value="Papain-like_cys_pep_sf"/>
</dbReference>